<reference evidence="1 2" key="1">
    <citation type="submission" date="2018-07" db="EMBL/GenBank/DDBJ databases">
        <title>A draft genome of a endophytic bacteria, a new species of Pedobacter.</title>
        <authorList>
            <person name="Zhang Z.D."/>
            <person name="Chen Z.J."/>
        </authorList>
    </citation>
    <scope>NUCLEOTIDE SEQUENCE [LARGE SCALE GENOMIC DNA]</scope>
    <source>
        <strain evidence="1 2">RS10</strain>
    </source>
</reference>
<gene>
    <name evidence="1" type="ORF">DRW42_05660</name>
</gene>
<comment type="caution">
    <text evidence="1">The sequence shown here is derived from an EMBL/GenBank/DDBJ whole genome shotgun (WGS) entry which is preliminary data.</text>
</comment>
<dbReference type="AlphaFoldDB" id="A0A366L8X7"/>
<organism evidence="1 2">
    <name type="scientific">Pedobacter miscanthi</name>
    <dbReference type="NCBI Taxonomy" id="2259170"/>
    <lineage>
        <taxon>Bacteria</taxon>
        <taxon>Pseudomonadati</taxon>
        <taxon>Bacteroidota</taxon>
        <taxon>Sphingobacteriia</taxon>
        <taxon>Sphingobacteriales</taxon>
        <taxon>Sphingobacteriaceae</taxon>
        <taxon>Pedobacter</taxon>
    </lineage>
</organism>
<protein>
    <submittedName>
        <fullName evidence="1">Uncharacterized protein</fullName>
    </submittedName>
</protein>
<accession>A0A366L8X7</accession>
<evidence type="ECO:0000313" key="2">
    <source>
        <dbReference type="Proteomes" id="UP000252081"/>
    </source>
</evidence>
<evidence type="ECO:0000313" key="1">
    <source>
        <dbReference type="EMBL" id="RBQ09929.1"/>
    </source>
</evidence>
<keyword evidence="2" id="KW-1185">Reference proteome</keyword>
<proteinExistence type="predicted"/>
<dbReference type="EMBL" id="QNQU01000004">
    <property type="protein sequence ID" value="RBQ09929.1"/>
    <property type="molecule type" value="Genomic_DNA"/>
</dbReference>
<dbReference type="Proteomes" id="UP000252081">
    <property type="component" value="Unassembled WGS sequence"/>
</dbReference>
<sequence>MKIFSLLHHRIPIGANFVGLCFTKVAHNQNKLLSISAASYIIPNHPSSFSSVNSLACSKNINQIKTVSGNKP</sequence>
<name>A0A366L8X7_9SPHI</name>